<comment type="caution">
    <text evidence="1">The sequence shown here is derived from an EMBL/GenBank/DDBJ whole genome shotgun (WGS) entry which is preliminary data.</text>
</comment>
<keyword evidence="2" id="KW-1185">Reference proteome</keyword>
<protein>
    <submittedName>
        <fullName evidence="1">Subtilisin-like serine protease</fullName>
    </submittedName>
</protein>
<name>A0ACB8QTL9_9AGAM</name>
<dbReference type="Proteomes" id="UP000814128">
    <property type="component" value="Unassembled WGS sequence"/>
</dbReference>
<reference evidence="1" key="1">
    <citation type="submission" date="2021-02" db="EMBL/GenBank/DDBJ databases">
        <authorList>
            <consortium name="DOE Joint Genome Institute"/>
            <person name="Ahrendt S."/>
            <person name="Looney B.P."/>
            <person name="Miyauchi S."/>
            <person name="Morin E."/>
            <person name="Drula E."/>
            <person name="Courty P.E."/>
            <person name="Chicoki N."/>
            <person name="Fauchery L."/>
            <person name="Kohler A."/>
            <person name="Kuo A."/>
            <person name="Labutti K."/>
            <person name="Pangilinan J."/>
            <person name="Lipzen A."/>
            <person name="Riley R."/>
            <person name="Andreopoulos W."/>
            <person name="He G."/>
            <person name="Johnson J."/>
            <person name="Barry K.W."/>
            <person name="Grigoriev I.V."/>
            <person name="Nagy L."/>
            <person name="Hibbett D."/>
            <person name="Henrissat B."/>
            <person name="Matheny P.B."/>
            <person name="Labbe J."/>
            <person name="Martin F."/>
        </authorList>
    </citation>
    <scope>NUCLEOTIDE SEQUENCE</scope>
    <source>
        <strain evidence="1">EC-137</strain>
    </source>
</reference>
<reference evidence="1" key="2">
    <citation type="journal article" date="2022" name="New Phytol.">
        <title>Evolutionary transition to the ectomycorrhizal habit in the genomes of a hyperdiverse lineage of mushroom-forming fungi.</title>
        <authorList>
            <person name="Looney B."/>
            <person name="Miyauchi S."/>
            <person name="Morin E."/>
            <person name="Drula E."/>
            <person name="Courty P.E."/>
            <person name="Kohler A."/>
            <person name="Kuo A."/>
            <person name="LaButti K."/>
            <person name="Pangilinan J."/>
            <person name="Lipzen A."/>
            <person name="Riley R."/>
            <person name="Andreopoulos W."/>
            <person name="He G."/>
            <person name="Johnson J."/>
            <person name="Nolan M."/>
            <person name="Tritt A."/>
            <person name="Barry K.W."/>
            <person name="Grigoriev I.V."/>
            <person name="Nagy L.G."/>
            <person name="Hibbett D."/>
            <person name="Henrissat B."/>
            <person name="Matheny P.B."/>
            <person name="Labbe J."/>
            <person name="Martin F.M."/>
        </authorList>
    </citation>
    <scope>NUCLEOTIDE SEQUENCE</scope>
    <source>
        <strain evidence="1">EC-137</strain>
    </source>
</reference>
<evidence type="ECO:0000313" key="2">
    <source>
        <dbReference type="Proteomes" id="UP000814128"/>
    </source>
</evidence>
<organism evidence="1 2">
    <name type="scientific">Vararia minispora EC-137</name>
    <dbReference type="NCBI Taxonomy" id="1314806"/>
    <lineage>
        <taxon>Eukaryota</taxon>
        <taxon>Fungi</taxon>
        <taxon>Dikarya</taxon>
        <taxon>Basidiomycota</taxon>
        <taxon>Agaricomycotina</taxon>
        <taxon>Agaricomycetes</taxon>
        <taxon>Russulales</taxon>
        <taxon>Lachnocladiaceae</taxon>
        <taxon>Vararia</taxon>
    </lineage>
</organism>
<dbReference type="EMBL" id="MU273493">
    <property type="protein sequence ID" value="KAI0034853.1"/>
    <property type="molecule type" value="Genomic_DNA"/>
</dbReference>
<proteinExistence type="predicted"/>
<accession>A0ACB8QTL9</accession>
<gene>
    <name evidence="1" type="ORF">K488DRAFT_44505</name>
</gene>
<evidence type="ECO:0000313" key="1">
    <source>
        <dbReference type="EMBL" id="KAI0034853.1"/>
    </source>
</evidence>
<sequence length="506" mass="54185">MSRFALSPLFALTLAAAATATPLSTHAKPESRSSYPFTVAPLHVTEHDAPHGLVNNSYIVMLKKDASRVAFDNHFNFLAAAHTEDPLFDDESGLRHVYDGHIRGYAGKFSEGVVDRIRSLPEVDFVERDQVVRTQDIEALDVQKSAPWGLARVSHRPRLTFGTFTKYEYEPSGGEGVDVYVIDTGINIRHKEFEGRASWGKTIPQNDVDEDGNGHGTHCAGTIASKKYGVAKAANVIAVKVLGSNGSGTMADVVAGVVYAAEAAAKKNATAYEEFKATGKTKYKGSVANMSLGGGKSKALDDAVNGAVDTGLHFAVAAGNDNRDACSYSPAAAEKAVTVGASTIVDERAYFSNYGPCVDVFAPGLNILSTWVGSDNASNTISGTSMASPHTAGMLAYLLSIYPHKTFNPTFNSAVPQALEEQRPFLGAFQGAYQAAYNIMPTFASRFLPPPTLVRSAVGNDDGYRTLSPPQLKEALIKLASKDLLNEIPRDTINLLIFNNYTPSAY</sequence>